<dbReference type="Proteomes" id="UP000178155">
    <property type="component" value="Unassembled WGS sequence"/>
</dbReference>
<reference evidence="1 2" key="1">
    <citation type="journal article" date="2016" name="Nat. Commun.">
        <title>Thousands of microbial genomes shed light on interconnected biogeochemical processes in an aquifer system.</title>
        <authorList>
            <person name="Anantharaman K."/>
            <person name="Brown C.T."/>
            <person name="Hug L.A."/>
            <person name="Sharon I."/>
            <person name="Castelle C.J."/>
            <person name="Probst A.J."/>
            <person name="Thomas B.C."/>
            <person name="Singh A."/>
            <person name="Wilkins M.J."/>
            <person name="Karaoz U."/>
            <person name="Brodie E.L."/>
            <person name="Williams K.H."/>
            <person name="Hubbard S.S."/>
            <person name="Banfield J.F."/>
        </authorList>
    </citation>
    <scope>NUCLEOTIDE SEQUENCE [LARGE SCALE GENOMIC DNA]</scope>
</reference>
<name>A0A1F8H6V2_9BACT</name>
<evidence type="ECO:0000313" key="1">
    <source>
        <dbReference type="EMBL" id="OGN33301.1"/>
    </source>
</evidence>
<dbReference type="AlphaFoldDB" id="A0A1F8H6V2"/>
<organism evidence="1 2">
    <name type="scientific">Candidatus Yanofskybacteria bacterium RIFCSPLOWO2_02_FULL_47_9b</name>
    <dbReference type="NCBI Taxonomy" id="1802708"/>
    <lineage>
        <taxon>Bacteria</taxon>
        <taxon>Candidatus Yanofskyibacteriota</taxon>
    </lineage>
</organism>
<comment type="caution">
    <text evidence="1">The sequence shown here is derived from an EMBL/GenBank/DDBJ whole genome shotgun (WGS) entry which is preliminary data.</text>
</comment>
<dbReference type="EMBL" id="MGKW01000034">
    <property type="protein sequence ID" value="OGN33301.1"/>
    <property type="molecule type" value="Genomic_DNA"/>
</dbReference>
<protein>
    <submittedName>
        <fullName evidence="1">Uncharacterized protein</fullName>
    </submittedName>
</protein>
<evidence type="ECO:0000313" key="2">
    <source>
        <dbReference type="Proteomes" id="UP000178155"/>
    </source>
</evidence>
<sequence length="106" mass="12289">MNSESNWQNMSLIEQLGNIGSEVGRAKIAQETEDDRFQGAVKRALELFDRTLSDSRWSDRIDEIKMAKDCFVDATTNRAQKFHTTLADLDTYFMYFAMATMQQYDN</sequence>
<proteinExistence type="predicted"/>
<accession>A0A1F8H6V2</accession>
<gene>
    <name evidence="1" type="ORF">A3I39_03125</name>
</gene>